<protein>
    <recommendedName>
        <fullName evidence="12">Acyl-[acyl-carrier-protein] thioesterase</fullName>
    </recommendedName>
</protein>
<evidence type="ECO:0000256" key="6">
    <source>
        <dbReference type="ARBA" id="ARBA00023098"/>
    </source>
</evidence>
<dbReference type="InterPro" id="IPR029069">
    <property type="entry name" value="HotDog_dom_sf"/>
</dbReference>
<keyword evidence="3" id="KW-0378">Hydrolase</keyword>
<comment type="similarity">
    <text evidence="1">Belongs to the acyl-ACP thioesterase family.</text>
</comment>
<dbReference type="EMBL" id="NGKB01000001">
    <property type="protein sequence ID" value="RSU16845.1"/>
    <property type="molecule type" value="Genomic_DNA"/>
</dbReference>
<dbReference type="GO" id="GO:0016297">
    <property type="term" value="F:fatty acyl-[ACP] hydrolase activity"/>
    <property type="evidence" value="ECO:0007669"/>
    <property type="project" value="InterPro"/>
</dbReference>
<dbReference type="Gene3D" id="3.10.129.10">
    <property type="entry name" value="Hotdog Thioesterase"/>
    <property type="match status" value="1"/>
</dbReference>
<dbReference type="InterPro" id="IPR049427">
    <property type="entry name" value="Acyl-ACP_TE_C"/>
</dbReference>
<dbReference type="Proteomes" id="UP000288028">
    <property type="component" value="Unassembled WGS sequence"/>
</dbReference>
<reference evidence="10 11" key="1">
    <citation type="submission" date="2017-05" db="EMBL/GenBank/DDBJ databases">
        <title>Vagococcus spp. assemblies.</title>
        <authorList>
            <person name="Gulvik C.A."/>
        </authorList>
    </citation>
    <scope>NUCLEOTIDE SEQUENCE [LARGE SCALE GENOMIC DNA]</scope>
    <source>
        <strain evidence="10 11">SS1714</strain>
    </source>
</reference>
<dbReference type="GO" id="GO:0000036">
    <property type="term" value="F:acyl carrier activity"/>
    <property type="evidence" value="ECO:0007669"/>
    <property type="project" value="TreeGrafter"/>
</dbReference>
<name>A0A430B960_9ENTE</name>
<evidence type="ECO:0008006" key="12">
    <source>
        <dbReference type="Google" id="ProtNLM"/>
    </source>
</evidence>
<evidence type="ECO:0000259" key="9">
    <source>
        <dbReference type="Pfam" id="PF20791"/>
    </source>
</evidence>
<keyword evidence="11" id="KW-1185">Reference proteome</keyword>
<proteinExistence type="inferred from homology"/>
<evidence type="ECO:0000259" key="8">
    <source>
        <dbReference type="Pfam" id="PF01643"/>
    </source>
</evidence>
<dbReference type="Pfam" id="PF20791">
    <property type="entry name" value="Acyl-ACP_TE_C"/>
    <property type="match status" value="1"/>
</dbReference>
<dbReference type="Pfam" id="PF01643">
    <property type="entry name" value="Acyl-ACP_TE"/>
    <property type="match status" value="1"/>
</dbReference>
<evidence type="ECO:0000256" key="1">
    <source>
        <dbReference type="ARBA" id="ARBA00006500"/>
    </source>
</evidence>
<organism evidence="10 11">
    <name type="scientific">Vagococcus carniphilus</name>
    <dbReference type="NCBI Taxonomy" id="218144"/>
    <lineage>
        <taxon>Bacteria</taxon>
        <taxon>Bacillati</taxon>
        <taxon>Bacillota</taxon>
        <taxon>Bacilli</taxon>
        <taxon>Lactobacillales</taxon>
        <taxon>Enterococcaceae</taxon>
        <taxon>Vagococcus</taxon>
    </lineage>
</organism>
<evidence type="ECO:0000256" key="3">
    <source>
        <dbReference type="ARBA" id="ARBA00022801"/>
    </source>
</evidence>
<keyword evidence="5" id="KW-0809">Transit peptide</keyword>
<evidence type="ECO:0000313" key="11">
    <source>
        <dbReference type="Proteomes" id="UP000288028"/>
    </source>
</evidence>
<dbReference type="InterPro" id="IPR045023">
    <property type="entry name" value="FATA/B"/>
</dbReference>
<keyword evidence="4" id="KW-0276">Fatty acid metabolism</keyword>
<keyword evidence="6" id="KW-0443">Lipid metabolism</keyword>
<evidence type="ECO:0000313" key="10">
    <source>
        <dbReference type="EMBL" id="RSU16845.1"/>
    </source>
</evidence>
<comment type="caution">
    <text evidence="10">The sequence shown here is derived from an EMBL/GenBank/DDBJ whole genome shotgun (WGS) entry which is preliminary data.</text>
</comment>
<sequence length="243" mass="27989">MAKKYSETHQIPSYNCDTMKNIKIPTMVRMLITISGAQSQSLGVSDDFVGSFNLGWIIIQHDVFIKRLPQSGEKITLTTEAESYNRFFCYRNFWIHDEAGNECVLMKTTFALMDLVERKMGSVLDEIIAPFESEKIKRVKRAEKIHSLETVEGEKAYAVRYYDIDGNKHVNNSVYLDWMMDAFDFNFLSSHIPETISIKFNKEMRYGDVAKSQWQKDGLNSIHQIVSGDTVNAEANVKWVETN</sequence>
<dbReference type="OrthoDB" id="9801517at2"/>
<dbReference type="InterPro" id="IPR002864">
    <property type="entry name" value="Acyl-ACP_thioesterase_NHD"/>
</dbReference>
<dbReference type="PANTHER" id="PTHR31727">
    <property type="entry name" value="OLEOYL-ACYL CARRIER PROTEIN THIOESTERASE 1, CHLOROPLASTIC"/>
    <property type="match status" value="1"/>
</dbReference>
<dbReference type="GeneID" id="95579797"/>
<dbReference type="PANTHER" id="PTHR31727:SF6">
    <property type="entry name" value="OLEOYL-ACYL CARRIER PROTEIN THIOESTERASE 1, CHLOROPLASTIC"/>
    <property type="match status" value="1"/>
</dbReference>
<feature type="domain" description="Acyl-ACP thioesterase N-terminal hotdog" evidence="8">
    <location>
        <begin position="3"/>
        <end position="131"/>
    </location>
</feature>
<evidence type="ECO:0000256" key="4">
    <source>
        <dbReference type="ARBA" id="ARBA00022832"/>
    </source>
</evidence>
<feature type="domain" description="Acyl-ACP thioesterase-like C-terminal" evidence="9">
    <location>
        <begin position="152"/>
        <end position="240"/>
    </location>
</feature>
<dbReference type="SUPFAM" id="SSF54637">
    <property type="entry name" value="Thioesterase/thiol ester dehydrase-isomerase"/>
    <property type="match status" value="2"/>
</dbReference>
<keyword evidence="7" id="KW-0275">Fatty acid biosynthesis</keyword>
<dbReference type="RefSeq" id="WP_126791075.1">
    <property type="nucleotide sequence ID" value="NZ_CP060720.1"/>
</dbReference>
<dbReference type="CDD" id="cd00586">
    <property type="entry name" value="4HBT"/>
    <property type="match status" value="2"/>
</dbReference>
<evidence type="ECO:0000256" key="5">
    <source>
        <dbReference type="ARBA" id="ARBA00022946"/>
    </source>
</evidence>
<gene>
    <name evidence="10" type="ORF">CBF28_01265</name>
</gene>
<keyword evidence="2" id="KW-0444">Lipid biosynthesis</keyword>
<evidence type="ECO:0000256" key="7">
    <source>
        <dbReference type="ARBA" id="ARBA00023160"/>
    </source>
</evidence>
<accession>A0A430B960</accession>
<dbReference type="AlphaFoldDB" id="A0A430B960"/>
<evidence type="ECO:0000256" key="2">
    <source>
        <dbReference type="ARBA" id="ARBA00022516"/>
    </source>
</evidence>